<dbReference type="Pfam" id="PF13602">
    <property type="entry name" value="ADH_zinc_N_2"/>
    <property type="match status" value="1"/>
</dbReference>
<dbReference type="EMBL" id="CP120682">
    <property type="protein sequence ID" value="WKN35604.1"/>
    <property type="molecule type" value="Genomic_DNA"/>
</dbReference>
<dbReference type="SUPFAM" id="SSF50129">
    <property type="entry name" value="GroES-like"/>
    <property type="match status" value="1"/>
</dbReference>
<dbReference type="SMART" id="SM00829">
    <property type="entry name" value="PKS_ER"/>
    <property type="match status" value="1"/>
</dbReference>
<dbReference type="AlphaFoldDB" id="A0AA49JFJ1"/>
<reference evidence="2" key="2">
    <citation type="journal article" date="2024" name="Antonie Van Leeuwenhoek">
        <title>Roseihalotalea indica gen. nov., sp. nov., a halophilic Bacteroidetes from mesopelagic Southwest Indian Ocean with higher carbohydrate metabolic potential.</title>
        <authorList>
            <person name="Chen B."/>
            <person name="Zhang M."/>
            <person name="Lin D."/>
            <person name="Ye J."/>
            <person name="Tang K."/>
        </authorList>
    </citation>
    <scope>NUCLEOTIDE SEQUENCE</scope>
    <source>
        <strain evidence="2">TK19036</strain>
    </source>
</reference>
<dbReference type="CDD" id="cd08267">
    <property type="entry name" value="MDR1"/>
    <property type="match status" value="1"/>
</dbReference>
<dbReference type="InterPro" id="IPR036291">
    <property type="entry name" value="NAD(P)-bd_dom_sf"/>
</dbReference>
<accession>A0AA49JFJ1</accession>
<dbReference type="Gene3D" id="3.90.180.10">
    <property type="entry name" value="Medium-chain alcohol dehydrogenases, catalytic domain"/>
    <property type="match status" value="1"/>
</dbReference>
<protein>
    <submittedName>
        <fullName evidence="2">NAD(P)-dependent alcohol dehydrogenase</fullName>
    </submittedName>
</protein>
<feature type="domain" description="Enoyl reductase (ER)" evidence="1">
    <location>
        <begin position="15"/>
        <end position="326"/>
    </location>
</feature>
<sequence length="330" mass="35239">METNKMKAIVATGYGNAEVLQLSTVAKPQPEAHEVLVKVHATSATTADGMMLSGKPYFARLFTGLRKPKNPIPGTGFAGIVESVGKAVTTFRVGECVFGETTLSFSTNAEYVAVPENGVILTMPDNLSFTDAATFCDGHLTSINFLKEIAQIKAGQKVLINGASGSLGTAAVQLAKYFGAEVTGVCSSANVGLVKSLGADHVMDYNKQDFTRSGQKYDVIYDTVGKSAFSKSKRVLSEYGIYISPVLKFSLLLQMIRTSIAGRQKAKFAASGLKSDNELRALLTELVGIFQAGKLKTIIDRQFPLERLAQAHAYIAGGHKKGNVVINVQS</sequence>
<evidence type="ECO:0000259" key="1">
    <source>
        <dbReference type="SMART" id="SM00829"/>
    </source>
</evidence>
<evidence type="ECO:0000313" key="2">
    <source>
        <dbReference type="EMBL" id="WKN35604.1"/>
    </source>
</evidence>
<name>A0AA49JFJ1_9BACT</name>
<organism evidence="2">
    <name type="scientific">Roseihalotalea indica</name>
    <dbReference type="NCBI Taxonomy" id="2867963"/>
    <lineage>
        <taxon>Bacteria</taxon>
        <taxon>Pseudomonadati</taxon>
        <taxon>Bacteroidota</taxon>
        <taxon>Cytophagia</taxon>
        <taxon>Cytophagales</taxon>
        <taxon>Catalimonadaceae</taxon>
        <taxon>Roseihalotalea</taxon>
    </lineage>
</organism>
<dbReference type="Gene3D" id="3.40.50.720">
    <property type="entry name" value="NAD(P)-binding Rossmann-like Domain"/>
    <property type="match status" value="1"/>
</dbReference>
<dbReference type="PANTHER" id="PTHR44013:SF1">
    <property type="entry name" value="ZINC-TYPE ALCOHOL DEHYDROGENASE-LIKE PROTEIN C16A3.02C"/>
    <property type="match status" value="1"/>
</dbReference>
<gene>
    <name evidence="2" type="ORF">K4G66_24855</name>
</gene>
<dbReference type="Pfam" id="PF08240">
    <property type="entry name" value="ADH_N"/>
    <property type="match status" value="1"/>
</dbReference>
<dbReference type="GO" id="GO:0016491">
    <property type="term" value="F:oxidoreductase activity"/>
    <property type="evidence" value="ECO:0007669"/>
    <property type="project" value="InterPro"/>
</dbReference>
<proteinExistence type="predicted"/>
<dbReference type="InterPro" id="IPR013154">
    <property type="entry name" value="ADH-like_N"/>
</dbReference>
<dbReference type="InterPro" id="IPR020843">
    <property type="entry name" value="ER"/>
</dbReference>
<dbReference type="InterPro" id="IPR011032">
    <property type="entry name" value="GroES-like_sf"/>
</dbReference>
<dbReference type="InterPro" id="IPR052733">
    <property type="entry name" value="Chloroplast_QOR"/>
</dbReference>
<dbReference type="PANTHER" id="PTHR44013">
    <property type="entry name" value="ZINC-TYPE ALCOHOL DEHYDROGENASE-LIKE PROTEIN C16A3.02C"/>
    <property type="match status" value="1"/>
</dbReference>
<reference evidence="2" key="1">
    <citation type="journal article" date="2023" name="Comput. Struct. Biotechnol. J.">
        <title>Discovery of a novel marine Bacteroidetes with a rich repertoire of carbohydrate-active enzymes.</title>
        <authorList>
            <person name="Chen B."/>
            <person name="Liu G."/>
            <person name="Chen Q."/>
            <person name="Wang H."/>
            <person name="Liu L."/>
            <person name="Tang K."/>
        </authorList>
    </citation>
    <scope>NUCLEOTIDE SEQUENCE</scope>
    <source>
        <strain evidence="2">TK19036</strain>
    </source>
</reference>
<dbReference type="SUPFAM" id="SSF51735">
    <property type="entry name" value="NAD(P)-binding Rossmann-fold domains"/>
    <property type="match status" value="1"/>
</dbReference>